<evidence type="ECO:0000256" key="2">
    <source>
        <dbReference type="ARBA" id="ARBA00022676"/>
    </source>
</evidence>
<keyword evidence="2" id="KW-0328">Glycosyltransferase</keyword>
<dbReference type="EMBL" id="VSWD01000005">
    <property type="protein sequence ID" value="KAK3101208.1"/>
    <property type="molecule type" value="Genomic_DNA"/>
</dbReference>
<feature type="transmembrane region" description="Helical" evidence="11">
    <location>
        <begin position="7"/>
        <end position="24"/>
    </location>
</feature>
<evidence type="ECO:0000256" key="1">
    <source>
        <dbReference type="ARBA" id="ARBA00011970"/>
    </source>
</evidence>
<evidence type="ECO:0000256" key="10">
    <source>
        <dbReference type="ARBA" id="ARBA00049432"/>
    </source>
</evidence>
<keyword evidence="5" id="KW-0256">Endoplasmic reticulum</keyword>
<keyword evidence="11" id="KW-1133">Transmembrane helix</keyword>
<accession>A0AA89C646</accession>
<evidence type="ECO:0000313" key="14">
    <source>
        <dbReference type="Proteomes" id="UP001186944"/>
    </source>
</evidence>
<comment type="catalytic activity">
    <reaction evidence="9">
        <text>L-seryl-[protein] + UDP-N-acetyl-alpha-D-glucosamine = 3-O-(N-acetyl-beta-D-glucosaminyl)-L-seryl-[protein] + UDP + H(+)</text>
        <dbReference type="Rhea" id="RHEA:48904"/>
        <dbReference type="Rhea" id="RHEA-COMP:9863"/>
        <dbReference type="Rhea" id="RHEA-COMP:12251"/>
        <dbReference type="ChEBI" id="CHEBI:15378"/>
        <dbReference type="ChEBI" id="CHEBI:29999"/>
        <dbReference type="ChEBI" id="CHEBI:57705"/>
        <dbReference type="ChEBI" id="CHEBI:58223"/>
        <dbReference type="ChEBI" id="CHEBI:90838"/>
        <dbReference type="EC" id="2.4.1.255"/>
    </reaction>
</comment>
<evidence type="ECO:0000256" key="5">
    <source>
        <dbReference type="ARBA" id="ARBA00022824"/>
    </source>
</evidence>
<dbReference type="Proteomes" id="UP001186944">
    <property type="component" value="Unassembled WGS sequence"/>
</dbReference>
<dbReference type="Pfam" id="PF04577">
    <property type="entry name" value="Glyco_transf_61"/>
    <property type="match status" value="1"/>
</dbReference>
<protein>
    <recommendedName>
        <fullName evidence="7">EGF domain-specific O-linked N-acetylglucosamine transferase</fullName>
        <ecNumber evidence="1">2.4.1.255</ecNumber>
    </recommendedName>
    <alternativeName>
        <fullName evidence="8">Extracellular O-linked N-acetylglucosamine transferase</fullName>
    </alternativeName>
</protein>
<evidence type="ECO:0000256" key="9">
    <source>
        <dbReference type="ARBA" id="ARBA00048317"/>
    </source>
</evidence>
<keyword evidence="4" id="KW-0732">Signal</keyword>
<evidence type="ECO:0000256" key="7">
    <source>
        <dbReference type="ARBA" id="ARBA00040944"/>
    </source>
</evidence>
<evidence type="ECO:0000313" key="13">
    <source>
        <dbReference type="EMBL" id="KAK3101208.1"/>
    </source>
</evidence>
<evidence type="ECO:0000259" key="12">
    <source>
        <dbReference type="Pfam" id="PF04577"/>
    </source>
</evidence>
<evidence type="ECO:0000256" key="6">
    <source>
        <dbReference type="ARBA" id="ARBA00023180"/>
    </source>
</evidence>
<dbReference type="InterPro" id="IPR007657">
    <property type="entry name" value="Glycosyltransferase_61"/>
</dbReference>
<reference evidence="13" key="1">
    <citation type="submission" date="2019-08" db="EMBL/GenBank/DDBJ databases">
        <title>The improved chromosome-level genome for the pearl oyster Pinctada fucata martensii using PacBio sequencing and Hi-C.</title>
        <authorList>
            <person name="Zheng Z."/>
        </authorList>
    </citation>
    <scope>NUCLEOTIDE SEQUENCE</scope>
    <source>
        <strain evidence="13">ZZ-2019</strain>
        <tissue evidence="13">Adductor muscle</tissue>
    </source>
</reference>
<name>A0AA89C646_PINIB</name>
<keyword evidence="14" id="KW-1185">Reference proteome</keyword>
<feature type="domain" description="Glycosyltransferase 61 catalytic" evidence="12">
    <location>
        <begin position="153"/>
        <end position="348"/>
    </location>
</feature>
<dbReference type="InterPro" id="IPR049625">
    <property type="entry name" value="Glyco_transf_61_cat"/>
</dbReference>
<keyword evidence="11" id="KW-0812">Transmembrane</keyword>
<organism evidence="13 14">
    <name type="scientific">Pinctada imbricata</name>
    <name type="common">Atlantic pearl-oyster</name>
    <name type="synonym">Pinctada martensii</name>
    <dbReference type="NCBI Taxonomy" id="66713"/>
    <lineage>
        <taxon>Eukaryota</taxon>
        <taxon>Metazoa</taxon>
        <taxon>Spiralia</taxon>
        <taxon>Lophotrochozoa</taxon>
        <taxon>Mollusca</taxon>
        <taxon>Bivalvia</taxon>
        <taxon>Autobranchia</taxon>
        <taxon>Pteriomorphia</taxon>
        <taxon>Pterioida</taxon>
        <taxon>Pterioidea</taxon>
        <taxon>Pteriidae</taxon>
        <taxon>Pinctada</taxon>
    </lineage>
</organism>
<dbReference type="AlphaFoldDB" id="A0AA89C646"/>
<comment type="catalytic activity">
    <reaction evidence="10">
        <text>L-threonyl-[protein] + UDP-N-acetyl-alpha-D-glucosamine = 3-O-(N-acetyl-beta-D-glucosaminyl)-L-threonyl-[protein] + UDP + H(+)</text>
        <dbReference type="Rhea" id="RHEA:48908"/>
        <dbReference type="Rhea" id="RHEA-COMP:11060"/>
        <dbReference type="Rhea" id="RHEA-COMP:12252"/>
        <dbReference type="ChEBI" id="CHEBI:15378"/>
        <dbReference type="ChEBI" id="CHEBI:30013"/>
        <dbReference type="ChEBI" id="CHEBI:57705"/>
        <dbReference type="ChEBI" id="CHEBI:58223"/>
        <dbReference type="ChEBI" id="CHEBI:90840"/>
        <dbReference type="EC" id="2.4.1.255"/>
    </reaction>
</comment>
<evidence type="ECO:0000256" key="4">
    <source>
        <dbReference type="ARBA" id="ARBA00022729"/>
    </source>
</evidence>
<dbReference type="PANTHER" id="PTHR20961">
    <property type="entry name" value="GLYCOSYLTRANSFERASE"/>
    <property type="match status" value="1"/>
</dbReference>
<evidence type="ECO:0000256" key="3">
    <source>
        <dbReference type="ARBA" id="ARBA00022679"/>
    </source>
</evidence>
<sequence length="422" mass="49339">MREKAKKCVFVLIVAFIIAIYMILSSESTYQSIRSLGGEIYYLYLIRSFDVFVQWKSHPREFCDGKFIAYGKELARLKEAVFVPDGKYGQFKIQCQDRITYHFNDIKNHNHLNDWLKGIGYIDRETYLQQKQGSKKNHVTLAVFRYEYANLFHQMTDYYNAFVAMKIFNLKPDNMDILIVDKSAKSQLDSNWDDLFGNVSFAKEMNEPVAYPDLIWAVLGYNSPLNFHSMNTISFVAEFSNFVKTRYGAQINRPLDCSGISILFIWRRDYVAHPGNPSGLVSRKIKNEKELMESVQQDFPGHPVAGIQLDDYSMKDQLHWISQTDILIAMHGAGLSHILFLPEHAGVLEMYPTYWPKTNRHFRAMARWKKLHYYNWQNINPLNEYDKFYTYIPSVVVTQRVQSIYYDMCGKLPSKTPIKEPS</sequence>
<dbReference type="PANTHER" id="PTHR20961:SF148">
    <property type="entry name" value="EGF DOMAIN-SPECIFIC O-LINKED N-ACETYLGLUCOSAMINE TRANSFERASE"/>
    <property type="match status" value="1"/>
</dbReference>
<evidence type="ECO:0000256" key="11">
    <source>
        <dbReference type="SAM" id="Phobius"/>
    </source>
</evidence>
<proteinExistence type="predicted"/>
<comment type="caution">
    <text evidence="13">The sequence shown here is derived from an EMBL/GenBank/DDBJ whole genome shotgun (WGS) entry which is preliminary data.</text>
</comment>
<keyword evidence="11" id="KW-0472">Membrane</keyword>
<keyword evidence="6" id="KW-0325">Glycoprotein</keyword>
<dbReference type="GO" id="GO:0097363">
    <property type="term" value="F:protein O-acetylglucosaminyltransferase activity"/>
    <property type="evidence" value="ECO:0007669"/>
    <property type="project" value="UniProtKB-EC"/>
</dbReference>
<dbReference type="EC" id="2.4.1.255" evidence="1"/>
<evidence type="ECO:0000256" key="8">
    <source>
        <dbReference type="ARBA" id="ARBA00042574"/>
    </source>
</evidence>
<keyword evidence="3" id="KW-0808">Transferase</keyword>
<gene>
    <name evidence="13" type="ORF">FSP39_001762</name>
</gene>